<keyword evidence="6 10" id="KW-1133">Transmembrane helix</keyword>
<evidence type="ECO:0000256" key="8">
    <source>
        <dbReference type="ARBA" id="ARBA00032913"/>
    </source>
</evidence>
<evidence type="ECO:0000256" key="2">
    <source>
        <dbReference type="ARBA" id="ARBA00005245"/>
    </source>
</evidence>
<comment type="subcellular location">
    <subcellularLocation>
        <location evidence="1">Endoplasmic reticulum membrane</location>
        <topology evidence="1">Multi-pass membrane protein</topology>
    </subcellularLocation>
</comment>
<comment type="similarity">
    <text evidence="2">Belongs to the SPCS1 family.</text>
</comment>
<evidence type="ECO:0000313" key="12">
    <source>
        <dbReference type="Proteomes" id="UP000663879"/>
    </source>
</evidence>
<proteinExistence type="inferred from homology"/>
<evidence type="ECO:0000313" key="11">
    <source>
        <dbReference type="EMBL" id="CAF0812490.1"/>
    </source>
</evidence>
<keyword evidence="12" id="KW-1185">Reference proteome</keyword>
<evidence type="ECO:0000256" key="10">
    <source>
        <dbReference type="SAM" id="Phobius"/>
    </source>
</evidence>
<dbReference type="GO" id="GO:0005787">
    <property type="term" value="C:signal peptidase complex"/>
    <property type="evidence" value="ECO:0007669"/>
    <property type="project" value="InterPro"/>
</dbReference>
<evidence type="ECO:0000256" key="5">
    <source>
        <dbReference type="ARBA" id="ARBA00022824"/>
    </source>
</evidence>
<dbReference type="EMBL" id="CAJNOC010000875">
    <property type="protein sequence ID" value="CAF0812490.1"/>
    <property type="molecule type" value="Genomic_DNA"/>
</dbReference>
<dbReference type="Pfam" id="PF06645">
    <property type="entry name" value="SPC12"/>
    <property type="match status" value="1"/>
</dbReference>
<comment type="caution">
    <text evidence="11">The sequence shown here is derived from an EMBL/GenBank/DDBJ whole genome shotgun (WGS) entry which is preliminary data.</text>
</comment>
<name>A0A813TP92_9BILA</name>
<dbReference type="GO" id="GO:0006465">
    <property type="term" value="P:signal peptide processing"/>
    <property type="evidence" value="ECO:0007669"/>
    <property type="project" value="InterPro"/>
</dbReference>
<dbReference type="AlphaFoldDB" id="A0A813TP92"/>
<gene>
    <name evidence="11" type="ORF">OXX778_LOCUS7046</name>
</gene>
<protein>
    <recommendedName>
        <fullName evidence="3">Signal peptidase complex subunit 1</fullName>
    </recommendedName>
    <alternativeName>
        <fullName evidence="8">Microsomal signal peptidase 12 kDa subunit</fullName>
    </alternativeName>
</protein>
<evidence type="ECO:0000256" key="6">
    <source>
        <dbReference type="ARBA" id="ARBA00022989"/>
    </source>
</evidence>
<reference evidence="11" key="1">
    <citation type="submission" date="2021-02" db="EMBL/GenBank/DDBJ databases">
        <authorList>
            <person name="Nowell W R."/>
        </authorList>
    </citation>
    <scope>NUCLEOTIDE SEQUENCE</scope>
    <source>
        <strain evidence="11">Ploen Becks lab</strain>
    </source>
</reference>
<dbReference type="OrthoDB" id="263893at2759"/>
<dbReference type="PANTHER" id="PTHR13202">
    <property type="entry name" value="MICROSOMAL SIGNAL PEPTIDASE 12 KDA SUBUNIT"/>
    <property type="match status" value="1"/>
</dbReference>
<feature type="transmembrane region" description="Helical" evidence="10">
    <location>
        <begin position="45"/>
        <end position="68"/>
    </location>
</feature>
<accession>A0A813TP92</accession>
<dbReference type="GO" id="GO:0045047">
    <property type="term" value="P:protein targeting to ER"/>
    <property type="evidence" value="ECO:0007669"/>
    <property type="project" value="TreeGrafter"/>
</dbReference>
<keyword evidence="4 10" id="KW-0812">Transmembrane</keyword>
<evidence type="ECO:0000256" key="7">
    <source>
        <dbReference type="ARBA" id="ARBA00023136"/>
    </source>
</evidence>
<dbReference type="PANTHER" id="PTHR13202:SF0">
    <property type="entry name" value="SIGNAL PEPTIDASE COMPLEX SUBUNIT 1"/>
    <property type="match status" value="1"/>
</dbReference>
<evidence type="ECO:0000256" key="3">
    <source>
        <dbReference type="ARBA" id="ARBA00017059"/>
    </source>
</evidence>
<feature type="transmembrane region" description="Helical" evidence="10">
    <location>
        <begin position="21"/>
        <end position="39"/>
    </location>
</feature>
<sequence>MVFDSISTSIDFVGQRRAERLFQVIVSVFAVIGFVYGFIVQKFSFTLIILAVGVGLSALAVLPPWPFWKRNQLKWQKVVKVENKQN</sequence>
<keyword evidence="5" id="KW-0256">Endoplasmic reticulum</keyword>
<evidence type="ECO:0000256" key="1">
    <source>
        <dbReference type="ARBA" id="ARBA00004477"/>
    </source>
</evidence>
<organism evidence="11 12">
    <name type="scientific">Brachionus calyciflorus</name>
    <dbReference type="NCBI Taxonomy" id="104777"/>
    <lineage>
        <taxon>Eukaryota</taxon>
        <taxon>Metazoa</taxon>
        <taxon>Spiralia</taxon>
        <taxon>Gnathifera</taxon>
        <taxon>Rotifera</taxon>
        <taxon>Eurotatoria</taxon>
        <taxon>Monogononta</taxon>
        <taxon>Pseudotrocha</taxon>
        <taxon>Ploima</taxon>
        <taxon>Brachionidae</taxon>
        <taxon>Brachionus</taxon>
    </lineage>
</organism>
<evidence type="ECO:0000256" key="4">
    <source>
        <dbReference type="ARBA" id="ARBA00022692"/>
    </source>
</evidence>
<dbReference type="Proteomes" id="UP000663879">
    <property type="component" value="Unassembled WGS sequence"/>
</dbReference>
<keyword evidence="7 10" id="KW-0472">Membrane</keyword>
<dbReference type="InterPro" id="IPR009542">
    <property type="entry name" value="Spc1/SPCS1"/>
</dbReference>
<comment type="function">
    <text evidence="9">Component of the signal peptidase complex (SPC) which catalyzes the cleavage of N-terminal signal sequences from nascent proteins as they are translocated into the lumen of the endoplasmic reticulum. Dispensable for SPC enzymatic activity.</text>
</comment>
<evidence type="ECO:0000256" key="9">
    <source>
        <dbReference type="ARBA" id="ARBA00045204"/>
    </source>
</evidence>